<evidence type="ECO:0000313" key="3">
    <source>
        <dbReference type="EMBL" id="MDD0986607.1"/>
    </source>
</evidence>
<gene>
    <name evidence="3" type="ORF">M5G21_16755</name>
</gene>
<evidence type="ECO:0000259" key="2">
    <source>
        <dbReference type="Pfam" id="PF16778"/>
    </source>
</evidence>
<dbReference type="RefSeq" id="WP_273866551.1">
    <property type="nucleotide sequence ID" value="NZ_JAMDHD010000027.1"/>
</dbReference>
<organism evidence="3 4">
    <name type="scientific">Pseudomonas shahriarae</name>
    <dbReference type="NCBI Taxonomy" id="2745512"/>
    <lineage>
        <taxon>Bacteria</taxon>
        <taxon>Pseudomonadati</taxon>
        <taxon>Pseudomonadota</taxon>
        <taxon>Gammaproteobacteria</taxon>
        <taxon>Pseudomonadales</taxon>
        <taxon>Pseudomonadaceae</taxon>
        <taxon>Pseudomonas</taxon>
    </lineage>
</organism>
<dbReference type="Pfam" id="PF16778">
    <property type="entry name" value="Phage_tail_APC"/>
    <property type="match status" value="1"/>
</dbReference>
<evidence type="ECO:0000256" key="1">
    <source>
        <dbReference type="SAM" id="MobiDB-lite"/>
    </source>
</evidence>
<dbReference type="InterPro" id="IPR031893">
    <property type="entry name" value="Phage_tail_APC"/>
</dbReference>
<keyword evidence="4" id="KW-1185">Reference proteome</keyword>
<name>A0ABT5NFK9_9PSED</name>
<sequence length="141" mass="16215">MNIWAKWVEEDQRFAFGLADNGGYEITRERHRQLLDACSTGKVLRPGEEGEPLVSDTAPSSLEELQDRERIWRSAELSRYEWVATRHRDEQEMGGATALTAQQFAELLQYRQALRDWPSADAFPENGQRPKPPAWLADLTQ</sequence>
<proteinExistence type="predicted"/>
<feature type="region of interest" description="Disordered" evidence="1">
    <location>
        <begin position="119"/>
        <end position="141"/>
    </location>
</feature>
<dbReference type="Proteomes" id="UP001148189">
    <property type="component" value="Unassembled WGS sequence"/>
</dbReference>
<comment type="caution">
    <text evidence="3">The sequence shown here is derived from an EMBL/GenBank/DDBJ whole genome shotgun (WGS) entry which is preliminary data.</text>
</comment>
<accession>A0ABT5NFK9</accession>
<evidence type="ECO:0000313" key="4">
    <source>
        <dbReference type="Proteomes" id="UP001148189"/>
    </source>
</evidence>
<reference evidence="3" key="1">
    <citation type="submission" date="2022-05" db="EMBL/GenBank/DDBJ databases">
        <title>Novel Pseudomonas spp. Isolated from a Rainbow Trout Aquaculture Facility.</title>
        <authorList>
            <person name="Testerman T."/>
            <person name="Graf J."/>
        </authorList>
    </citation>
    <scope>NUCLEOTIDE SEQUENCE</scope>
    <source>
        <strain evidence="3">ID1050</strain>
    </source>
</reference>
<feature type="domain" description="Phage tail assembly chaperone-like" evidence="2">
    <location>
        <begin position="68"/>
        <end position="134"/>
    </location>
</feature>
<dbReference type="EMBL" id="JAMDHD010000027">
    <property type="protein sequence ID" value="MDD0986607.1"/>
    <property type="molecule type" value="Genomic_DNA"/>
</dbReference>
<protein>
    <submittedName>
        <fullName evidence="3">Phage tail assembly chaperone</fullName>
    </submittedName>
</protein>